<evidence type="ECO:0000313" key="2">
    <source>
        <dbReference type="EMBL" id="MBB5060414.1"/>
    </source>
</evidence>
<feature type="transmembrane region" description="Helical" evidence="1">
    <location>
        <begin position="107"/>
        <end position="131"/>
    </location>
</feature>
<evidence type="ECO:0000256" key="1">
    <source>
        <dbReference type="SAM" id="Phobius"/>
    </source>
</evidence>
<dbReference type="RefSeq" id="WP_184222706.1">
    <property type="nucleotide sequence ID" value="NZ_JACHIP010000013.1"/>
</dbReference>
<keyword evidence="1" id="KW-1133">Transmembrane helix</keyword>
<protein>
    <submittedName>
        <fullName evidence="2">NhaP-type Na+/H+ or K+/H+ antiporter</fullName>
    </submittedName>
</protein>
<comment type="caution">
    <text evidence="2">The sequence shown here is derived from an EMBL/GenBank/DDBJ whole genome shotgun (WGS) entry which is preliminary data.</text>
</comment>
<keyword evidence="1" id="KW-0472">Membrane</keyword>
<feature type="transmembrane region" description="Helical" evidence="1">
    <location>
        <begin position="76"/>
        <end position="95"/>
    </location>
</feature>
<feature type="transmembrane region" description="Helical" evidence="1">
    <location>
        <begin position="6"/>
        <end position="24"/>
    </location>
</feature>
<organism evidence="2 3">
    <name type="scientific">Granulicella aggregans</name>
    <dbReference type="NCBI Taxonomy" id="474949"/>
    <lineage>
        <taxon>Bacteria</taxon>
        <taxon>Pseudomonadati</taxon>
        <taxon>Acidobacteriota</taxon>
        <taxon>Terriglobia</taxon>
        <taxon>Terriglobales</taxon>
        <taxon>Acidobacteriaceae</taxon>
        <taxon>Granulicella</taxon>
    </lineage>
</organism>
<dbReference type="Proteomes" id="UP000540989">
    <property type="component" value="Unassembled WGS sequence"/>
</dbReference>
<sequence>MSPDFLFTLCGDLAVLGWLLLVFLGRVRVVAGLVAGFVFPALIGIVYGCVIVLHWHERTGGFGSLSQVHGLFENRWLLLGGWVHYLAFDLFIGAWEARDATMRQISHFLVVPCLILTFLFGPIGLLLYLTLRAILGKSVNPSVTSSSQYLA</sequence>
<gene>
    <name evidence="2" type="ORF">HDF16_005150</name>
</gene>
<dbReference type="EMBL" id="JACHIP010000013">
    <property type="protein sequence ID" value="MBB5060414.1"/>
    <property type="molecule type" value="Genomic_DNA"/>
</dbReference>
<dbReference type="Pfam" id="PF14108">
    <property type="entry name" value="ABA4-like"/>
    <property type="match status" value="1"/>
</dbReference>
<reference evidence="2 3" key="1">
    <citation type="submission" date="2020-08" db="EMBL/GenBank/DDBJ databases">
        <title>Genomic Encyclopedia of Type Strains, Phase IV (KMG-V): Genome sequencing to study the core and pangenomes of soil and plant-associated prokaryotes.</title>
        <authorList>
            <person name="Whitman W."/>
        </authorList>
    </citation>
    <scope>NUCLEOTIDE SEQUENCE [LARGE SCALE GENOMIC DNA]</scope>
    <source>
        <strain evidence="2 3">M8UP14</strain>
    </source>
</reference>
<keyword evidence="1" id="KW-0812">Transmembrane</keyword>
<name>A0A7W7ZI77_9BACT</name>
<keyword evidence="3" id="KW-1185">Reference proteome</keyword>
<proteinExistence type="predicted"/>
<dbReference type="InterPro" id="IPR025461">
    <property type="entry name" value="ABA4-like"/>
</dbReference>
<accession>A0A7W7ZI77</accession>
<evidence type="ECO:0000313" key="3">
    <source>
        <dbReference type="Proteomes" id="UP000540989"/>
    </source>
</evidence>
<dbReference type="AlphaFoldDB" id="A0A7W7ZI77"/>
<feature type="transmembrane region" description="Helical" evidence="1">
    <location>
        <begin position="31"/>
        <end position="56"/>
    </location>
</feature>